<dbReference type="Gene3D" id="1.50.10.10">
    <property type="match status" value="1"/>
</dbReference>
<evidence type="ECO:0000256" key="2">
    <source>
        <dbReference type="ARBA" id="ARBA00038358"/>
    </source>
</evidence>
<evidence type="ECO:0000313" key="5">
    <source>
        <dbReference type="Proteomes" id="UP000077266"/>
    </source>
</evidence>
<evidence type="ECO:0000256" key="1">
    <source>
        <dbReference type="ARBA" id="ARBA00022801"/>
    </source>
</evidence>
<dbReference type="STRING" id="1314781.A0A165G7J1"/>
<dbReference type="InterPro" id="IPR052369">
    <property type="entry name" value="UG_Glycosaminoglycan_Hydrolase"/>
</dbReference>
<keyword evidence="3" id="KW-0732">Signal</keyword>
<comment type="similarity">
    <text evidence="2">Belongs to the glycosyl hydrolase 88 family.</text>
</comment>
<dbReference type="SUPFAM" id="SSF48208">
    <property type="entry name" value="Six-hairpin glycosidases"/>
    <property type="match status" value="1"/>
</dbReference>
<dbReference type="GO" id="GO:0000272">
    <property type="term" value="P:polysaccharide catabolic process"/>
    <property type="evidence" value="ECO:0007669"/>
    <property type="project" value="TreeGrafter"/>
</dbReference>
<reference evidence="4 5" key="1">
    <citation type="journal article" date="2016" name="Mol. Biol. Evol.">
        <title>Comparative Genomics of Early-Diverging Mushroom-Forming Fungi Provides Insights into the Origins of Lignocellulose Decay Capabilities.</title>
        <authorList>
            <person name="Nagy L.G."/>
            <person name="Riley R."/>
            <person name="Tritt A."/>
            <person name="Adam C."/>
            <person name="Daum C."/>
            <person name="Floudas D."/>
            <person name="Sun H."/>
            <person name="Yadav J.S."/>
            <person name="Pangilinan J."/>
            <person name="Larsson K.H."/>
            <person name="Matsuura K."/>
            <person name="Barry K."/>
            <person name="Labutti K."/>
            <person name="Kuo R."/>
            <person name="Ohm R.A."/>
            <person name="Bhattacharya S.S."/>
            <person name="Shirouzu T."/>
            <person name="Yoshinaga Y."/>
            <person name="Martin F.M."/>
            <person name="Grigoriev I.V."/>
            <person name="Hibbett D.S."/>
        </authorList>
    </citation>
    <scope>NUCLEOTIDE SEQUENCE [LARGE SCALE GENOMIC DNA]</scope>
    <source>
        <strain evidence="4 5">HHB12029</strain>
    </source>
</reference>
<gene>
    <name evidence="4" type="ORF">EXIGLDRAFT_649610</name>
</gene>
<keyword evidence="1 4" id="KW-0378">Hydrolase</keyword>
<dbReference type="InterPro" id="IPR008928">
    <property type="entry name" value="6-hairpin_glycosidase_sf"/>
</dbReference>
<dbReference type="PANTHER" id="PTHR36845">
    <property type="entry name" value="HYDROLASE, PUTATIVE (AFU_ORTHOLOGUE AFUA_7G05090)-RELATED"/>
    <property type="match status" value="1"/>
</dbReference>
<dbReference type="InterPro" id="IPR012341">
    <property type="entry name" value="6hp_glycosidase-like_sf"/>
</dbReference>
<evidence type="ECO:0000256" key="3">
    <source>
        <dbReference type="SAM" id="SignalP"/>
    </source>
</evidence>
<name>A0A165G7J1_EXIGL</name>
<dbReference type="AlphaFoldDB" id="A0A165G7J1"/>
<dbReference type="Proteomes" id="UP000077266">
    <property type="component" value="Unassembled WGS sequence"/>
</dbReference>
<feature type="signal peptide" evidence="3">
    <location>
        <begin position="1"/>
        <end position="20"/>
    </location>
</feature>
<accession>A0A165G7J1</accession>
<keyword evidence="5" id="KW-1185">Reference proteome</keyword>
<evidence type="ECO:0000313" key="4">
    <source>
        <dbReference type="EMBL" id="KZV90095.1"/>
    </source>
</evidence>
<feature type="chain" id="PRO_5007858102" evidence="3">
    <location>
        <begin position="21"/>
        <end position="438"/>
    </location>
</feature>
<proteinExistence type="inferred from homology"/>
<dbReference type="OrthoDB" id="2317065at2759"/>
<dbReference type="PANTHER" id="PTHR36845:SF1">
    <property type="entry name" value="HYDROLASE, PUTATIVE (AFU_ORTHOLOGUE AFUA_7G05090)-RELATED"/>
    <property type="match status" value="1"/>
</dbReference>
<protein>
    <submittedName>
        <fullName evidence="4">Glycoside hydrolase family 88 protein</fullName>
    </submittedName>
</protein>
<dbReference type="GO" id="GO:0052757">
    <property type="term" value="F:chondroitin hydrolase activity"/>
    <property type="evidence" value="ECO:0007669"/>
    <property type="project" value="TreeGrafter"/>
</dbReference>
<dbReference type="EMBL" id="KV426056">
    <property type="protein sequence ID" value="KZV90095.1"/>
    <property type="molecule type" value="Genomic_DNA"/>
</dbReference>
<sequence>MLSARTAVAAVLAAAAFARAATTENLNLGSKLPAELFDPLVAKKVLAMAQSSFSPPAYPSITSTSGVWQWGSPDNWITGFFPSTLYQLAKRECLCPGSTAVDGAVPDWLELGRTWSGAIPSLHWHNGQGHDVGFISWPFAEELGLFPKNQTARDNIIEFALELSSRYAKEVGCTRSWDWSSSTSPTPATDFLVIIDNLMNLETLLQAYDFTKNKTFYDVAIDHADTTLKNHFRDDWGSWHVVNYDHLTGEVKEKYTQQGYSDDSTWTRGEAWGLHGYSKLYQYTKKPRYLDAARNIAKYYLRRTPKAYLPWDFDAPKEPMPPADASAAMIAAAGFQLLAQIEKSQWNVIGAAQWDNAAHMLISQTASYAWNPSWQSVLSNSTRDNHGIPHSNNTGLPYADYYWVKNGNYLLASGQLRCPNGKRASASRCGIDLTGPTF</sequence>
<dbReference type="InParanoid" id="A0A165G7J1"/>
<organism evidence="4 5">
    <name type="scientific">Exidia glandulosa HHB12029</name>
    <dbReference type="NCBI Taxonomy" id="1314781"/>
    <lineage>
        <taxon>Eukaryota</taxon>
        <taxon>Fungi</taxon>
        <taxon>Dikarya</taxon>
        <taxon>Basidiomycota</taxon>
        <taxon>Agaricomycotina</taxon>
        <taxon>Agaricomycetes</taxon>
        <taxon>Auriculariales</taxon>
        <taxon>Exidiaceae</taxon>
        <taxon>Exidia</taxon>
    </lineage>
</organism>